<proteinExistence type="predicted"/>
<evidence type="ECO:0000313" key="1">
    <source>
        <dbReference type="EMBL" id="CDT68231.1"/>
    </source>
</evidence>
<reference evidence="1" key="1">
    <citation type="submission" date="2014-07" db="EMBL/GenBank/DDBJ databases">
        <authorList>
            <person name="Monot Marc"/>
        </authorList>
    </citation>
    <scope>NUCLEOTIDE SEQUENCE</scope>
    <source>
        <strain evidence="1">7032989</strain>
    </source>
</reference>
<gene>
    <name evidence="1" type="ORF">BN1095_6370002</name>
</gene>
<dbReference type="EMBL" id="LK933335">
    <property type="protein sequence ID" value="CDT68231.1"/>
    <property type="molecule type" value="Genomic_DNA"/>
</dbReference>
<accession>A0A069B0W4</accession>
<organism evidence="1">
    <name type="scientific">Clostridioides difficile</name>
    <name type="common">Peptoclostridium difficile</name>
    <dbReference type="NCBI Taxonomy" id="1496"/>
    <lineage>
        <taxon>Bacteria</taxon>
        <taxon>Bacillati</taxon>
        <taxon>Bacillota</taxon>
        <taxon>Clostridia</taxon>
        <taxon>Peptostreptococcales</taxon>
        <taxon>Peptostreptococcaceae</taxon>
        <taxon>Clostridioides</taxon>
    </lineage>
</organism>
<name>A0A069B0W4_CLODI</name>
<sequence>MDADMCIVGSLLVGTVCAAMVVGLLRTGFQPDVFAAADR</sequence>
<dbReference type="AlphaFoldDB" id="A0A069B0W4"/>
<protein>
    <submittedName>
        <fullName evidence="1">Uncharacterized protein</fullName>
    </submittedName>
</protein>